<keyword evidence="8" id="KW-0130">Cell adhesion</keyword>
<feature type="disulfide bond" evidence="29">
    <location>
        <begin position="1806"/>
        <end position="1815"/>
    </location>
</feature>
<evidence type="ECO:0000256" key="22">
    <source>
        <dbReference type="ARBA" id="ARBA00078827"/>
    </source>
</evidence>
<dbReference type="FunFam" id="2.10.25.10:FF:000082">
    <property type="entry name" value="Laminin subunit alpha 1"/>
    <property type="match status" value="2"/>
</dbReference>
<dbReference type="InterPro" id="IPR056863">
    <property type="entry name" value="LMN_ATRN_NET-like_EGF"/>
</dbReference>
<feature type="domain" description="Laminin EGF-like" evidence="34">
    <location>
        <begin position="630"/>
        <end position="674"/>
    </location>
</feature>
<feature type="disulfide bond" evidence="29">
    <location>
        <begin position="560"/>
        <end position="569"/>
    </location>
</feature>
<comment type="subunit">
    <text evidence="14">Laminin is a complex glycoprotein, consisting of three different polypeptide chains (alpha, beta, gamma), which are bound to each other by disulfide bonds into a cross-shaped molecule comprising one long and three short arms with globules at each end. Alpha-1 is a subunit of laminin-1 (laminin-111 or EHS laminin) and laminin-3 (laminin-121 or S-laminin).</text>
</comment>
<evidence type="ECO:0000256" key="1">
    <source>
        <dbReference type="ARBA" id="ARBA00004302"/>
    </source>
</evidence>
<feature type="domain" description="Laminin EGF-like" evidence="34">
    <location>
        <begin position="1509"/>
        <end position="1559"/>
    </location>
</feature>
<evidence type="ECO:0000256" key="17">
    <source>
        <dbReference type="ARBA" id="ARBA00075127"/>
    </source>
</evidence>
<evidence type="ECO:0000256" key="27">
    <source>
        <dbReference type="ARBA" id="ARBA00083813"/>
    </source>
</evidence>
<feature type="disulfide bond" evidence="28">
    <location>
        <begin position="4013"/>
        <end position="4040"/>
    </location>
</feature>
<dbReference type="Proteomes" id="UP000009046">
    <property type="component" value="Unassembled WGS sequence"/>
</dbReference>
<evidence type="ECO:0000256" key="19">
    <source>
        <dbReference type="ARBA" id="ARBA00075415"/>
    </source>
</evidence>
<dbReference type="PROSITE" id="PS01248">
    <property type="entry name" value="EGF_LAM_1"/>
    <property type="match status" value="6"/>
</dbReference>
<feature type="coiled-coil region" evidence="30">
    <location>
        <begin position="2346"/>
        <end position="2373"/>
    </location>
</feature>
<evidence type="ECO:0000259" key="33">
    <source>
        <dbReference type="PROSITE" id="PS50025"/>
    </source>
</evidence>
<dbReference type="InterPro" id="IPR001791">
    <property type="entry name" value="Laminin_G"/>
</dbReference>
<evidence type="ECO:0000256" key="21">
    <source>
        <dbReference type="ARBA" id="ARBA00076958"/>
    </source>
</evidence>
<feature type="domain" description="Laminin EGF-like" evidence="34">
    <location>
        <begin position="1896"/>
        <end position="1948"/>
    </location>
</feature>
<dbReference type="PROSITE" id="PS50027">
    <property type="entry name" value="EGF_LAM_2"/>
    <property type="match status" value="16"/>
</dbReference>
<feature type="disulfide bond" evidence="29">
    <location>
        <begin position="2016"/>
        <end position="2025"/>
    </location>
</feature>
<dbReference type="SUPFAM" id="SSF57196">
    <property type="entry name" value="EGF/Laminin"/>
    <property type="match status" value="21"/>
</dbReference>
<dbReference type="FunFam" id="2.10.25.10:FF:000011">
    <property type="entry name" value="Cadherin EGF LAG seven-pass G-type receptor"/>
    <property type="match status" value="1"/>
</dbReference>
<dbReference type="GO" id="GO:0030334">
    <property type="term" value="P:regulation of cell migration"/>
    <property type="evidence" value="ECO:0007669"/>
    <property type="project" value="InterPro"/>
</dbReference>
<feature type="domain" description="Laminin IV type A" evidence="35">
    <location>
        <begin position="1581"/>
        <end position="1753"/>
    </location>
</feature>
<feature type="compositionally biased region" description="Basic and acidic residues" evidence="31">
    <location>
        <begin position="3573"/>
        <end position="3632"/>
    </location>
</feature>
<evidence type="ECO:0000256" key="11">
    <source>
        <dbReference type="ARBA" id="ARBA00023180"/>
    </source>
</evidence>
<dbReference type="InterPro" id="IPR000742">
    <property type="entry name" value="EGF"/>
</dbReference>
<dbReference type="Pfam" id="PF24973">
    <property type="entry name" value="EGF_LMN_ATRN"/>
    <property type="match status" value="1"/>
</dbReference>
<evidence type="ECO:0000256" key="20">
    <source>
        <dbReference type="ARBA" id="ARBA00076920"/>
    </source>
</evidence>
<proteinExistence type="predicted"/>
<comment type="caution">
    <text evidence="29">Lacks conserved residue(s) required for the propagation of feature annotation.</text>
</comment>
<feature type="disulfide bond" evidence="29">
    <location>
        <begin position="605"/>
        <end position="614"/>
    </location>
</feature>
<dbReference type="GO" id="GO:0009887">
    <property type="term" value="P:animal organ morphogenesis"/>
    <property type="evidence" value="ECO:0007669"/>
    <property type="project" value="TreeGrafter"/>
</dbReference>
<feature type="compositionally biased region" description="Gly residues" evidence="31">
    <location>
        <begin position="3434"/>
        <end position="3444"/>
    </location>
</feature>
<dbReference type="FunFam" id="2.10.25.10:FF:000407">
    <property type="entry name" value="Laminin subunit alpha-3"/>
    <property type="match status" value="1"/>
</dbReference>
<feature type="disulfide bond" evidence="29">
    <location>
        <begin position="539"/>
        <end position="551"/>
    </location>
</feature>
<dbReference type="PRINTS" id="PR00011">
    <property type="entry name" value="EGFLAMININ"/>
</dbReference>
<dbReference type="FunCoup" id="A0A1S4MZC6">
    <property type="interactions" value="57"/>
</dbReference>
<evidence type="ECO:0000256" key="29">
    <source>
        <dbReference type="PROSITE-ProRule" id="PRU00460"/>
    </source>
</evidence>
<feature type="chain" id="PRO_5043926812" description="Laminin subunit alpha-1" evidence="32">
    <location>
        <begin position="23"/>
        <end position="4043"/>
    </location>
</feature>
<dbReference type="PANTHER" id="PTHR10574">
    <property type="entry name" value="NETRIN/LAMININ-RELATED"/>
    <property type="match status" value="1"/>
</dbReference>
<feature type="domain" description="Laminin EGF-like" evidence="34">
    <location>
        <begin position="1787"/>
        <end position="1836"/>
    </location>
</feature>
<feature type="region of interest" description="Disordered" evidence="31">
    <location>
        <begin position="3434"/>
        <end position="3453"/>
    </location>
</feature>
<dbReference type="InterPro" id="IPR013320">
    <property type="entry name" value="ConA-like_dom_sf"/>
</dbReference>
<dbReference type="InterPro" id="IPR050440">
    <property type="entry name" value="Laminin/Netrin_ECM"/>
</dbReference>
<dbReference type="PROSITE" id="PS00022">
    <property type="entry name" value="EGF_1"/>
    <property type="match status" value="1"/>
</dbReference>
<dbReference type="PANTHER" id="PTHR10574:SF406">
    <property type="entry name" value="LAMININ SUBUNIT ALPHA 5"/>
    <property type="match status" value="1"/>
</dbReference>
<dbReference type="Pfam" id="PF06009">
    <property type="entry name" value="Laminin_II"/>
    <property type="match status" value="1"/>
</dbReference>
<dbReference type="SMART" id="SM00180">
    <property type="entry name" value="EGF_Lam"/>
    <property type="match status" value="22"/>
</dbReference>
<dbReference type="GO" id="GO:0005102">
    <property type="term" value="F:signaling receptor binding"/>
    <property type="evidence" value="ECO:0007669"/>
    <property type="project" value="InterPro"/>
</dbReference>
<feature type="region of interest" description="Disordered" evidence="31">
    <location>
        <begin position="3232"/>
        <end position="3428"/>
    </location>
</feature>
<keyword evidence="6" id="KW-0677">Repeat</keyword>
<feature type="coiled-coil region" evidence="30">
    <location>
        <begin position="2611"/>
        <end position="2649"/>
    </location>
</feature>
<feature type="disulfide bond" evidence="29">
    <location>
        <begin position="1932"/>
        <end position="1946"/>
    </location>
</feature>
<dbReference type="InterPro" id="IPR010307">
    <property type="entry name" value="Laminin_dom_II"/>
</dbReference>
<evidence type="ECO:0000256" key="23">
    <source>
        <dbReference type="ARBA" id="ARBA00079116"/>
    </source>
</evidence>
<evidence type="ECO:0000256" key="9">
    <source>
        <dbReference type="ARBA" id="ARBA00023054"/>
    </source>
</evidence>
<keyword evidence="7" id="KW-0084">Basement membrane</keyword>
<comment type="subunit">
    <text evidence="13">Laminin is a complex glycoprotein, consisting of three different polypeptide chains (alpha, beta, gamma), which are bound to each other by disulfide bonds into a cross-shaped molecule comprising one long and three short arms with globules at each end. Beta-1 is a subunit of laminin-1 (laminin-111 or EHS laminin), laminin-2 (laminin-211 or merosin), laminin-6 (laminin-311 or K-laminin), laminin-8 (laminin-411), laminin-10 (laminin-511) and laminin-12 (laminin-213). Interacts with ITGB1.</text>
</comment>
<accession>A0A1S4MZC6</accession>
<dbReference type="InterPro" id="IPR009254">
    <property type="entry name" value="Laminin_aI"/>
</dbReference>
<evidence type="ECO:0000256" key="26">
    <source>
        <dbReference type="ARBA" id="ARBA00083431"/>
    </source>
</evidence>
<evidence type="ECO:0000256" key="18">
    <source>
        <dbReference type="ARBA" id="ARBA00075282"/>
    </source>
</evidence>
<keyword evidence="4" id="KW-0597">Phosphoprotein</keyword>
<dbReference type="GO" id="GO:0006950">
    <property type="term" value="P:response to stress"/>
    <property type="evidence" value="ECO:0007669"/>
    <property type="project" value="UniProtKB-ARBA"/>
</dbReference>
<feature type="disulfide bond" evidence="29">
    <location>
        <begin position="493"/>
        <end position="505"/>
    </location>
</feature>
<dbReference type="PROSITE" id="PS51115">
    <property type="entry name" value="LAMININ_IVA"/>
    <property type="match status" value="1"/>
</dbReference>
<evidence type="ECO:0000256" key="8">
    <source>
        <dbReference type="ARBA" id="ARBA00022889"/>
    </source>
</evidence>
<feature type="domain" description="Laminin EGF-like" evidence="34">
    <location>
        <begin position="2043"/>
        <end position="2090"/>
    </location>
</feature>
<dbReference type="Pfam" id="PF00053">
    <property type="entry name" value="EGF_laminin"/>
    <property type="match status" value="20"/>
</dbReference>
<dbReference type="EnsemblMetazoa" id="PHUM537140-RA">
    <property type="protein sequence ID" value="PHUM537140-PA"/>
    <property type="gene ID" value="PHUM537140"/>
</dbReference>
<evidence type="ECO:0000259" key="34">
    <source>
        <dbReference type="PROSITE" id="PS50027"/>
    </source>
</evidence>
<dbReference type="FunFam" id="2.10.25.10:FF:000074">
    <property type="entry name" value="Laminin subunit alpha"/>
    <property type="match status" value="1"/>
</dbReference>
<feature type="signal peptide" evidence="32">
    <location>
        <begin position="1"/>
        <end position="22"/>
    </location>
</feature>
<evidence type="ECO:0000256" key="7">
    <source>
        <dbReference type="ARBA" id="ARBA00022869"/>
    </source>
</evidence>
<name>A0A1S4MZC6_PEDHC</name>
<feature type="domain" description="Laminin N-terminal" evidence="36">
    <location>
        <begin position="21"/>
        <end position="272"/>
    </location>
</feature>
<feature type="disulfide bond" evidence="29">
    <location>
        <begin position="449"/>
        <end position="466"/>
    </location>
</feature>
<dbReference type="FunFam" id="2.10.25.10:FF:000051">
    <property type="entry name" value="Laminin subunit alpha 4"/>
    <property type="match status" value="1"/>
</dbReference>
<feature type="disulfide bond" evidence="29">
    <location>
        <begin position="1370"/>
        <end position="1382"/>
    </location>
</feature>
<evidence type="ECO:0000256" key="10">
    <source>
        <dbReference type="ARBA" id="ARBA00023157"/>
    </source>
</evidence>
<feature type="domain" description="Laminin EGF-like" evidence="34">
    <location>
        <begin position="1416"/>
        <end position="1460"/>
    </location>
</feature>
<evidence type="ECO:0000256" key="3">
    <source>
        <dbReference type="ARBA" id="ARBA00022530"/>
    </source>
</evidence>
<dbReference type="InterPro" id="IPR002049">
    <property type="entry name" value="LE_dom"/>
</dbReference>
<feature type="disulfide bond" evidence="29">
    <location>
        <begin position="1372"/>
        <end position="1389"/>
    </location>
</feature>
<feature type="compositionally biased region" description="Gly residues" evidence="31">
    <location>
        <begin position="3462"/>
        <end position="3529"/>
    </location>
</feature>
<feature type="disulfide bond" evidence="29">
    <location>
        <begin position="650"/>
        <end position="659"/>
    </location>
</feature>
<feature type="domain" description="Laminin EGF-like" evidence="34">
    <location>
        <begin position="1370"/>
        <end position="1415"/>
    </location>
</feature>
<feature type="disulfide bond" evidence="29">
    <location>
        <begin position="1530"/>
        <end position="1539"/>
    </location>
</feature>
<comment type="subcellular location">
    <subcellularLocation>
        <location evidence="1">Secreted</location>
        <location evidence="1">Extracellular space</location>
        <location evidence="1">Extracellular matrix</location>
        <location evidence="1">Basement membrane</location>
    </subcellularLocation>
</comment>
<dbReference type="GO" id="GO:0005737">
    <property type="term" value="C:cytoplasm"/>
    <property type="evidence" value="ECO:0007669"/>
    <property type="project" value="UniProtKB-ARBA"/>
</dbReference>
<dbReference type="InterPro" id="IPR000034">
    <property type="entry name" value="Laminin_IV"/>
</dbReference>
<dbReference type="SUPFAM" id="SSF49899">
    <property type="entry name" value="Concanavalin A-like lectins/glucanases"/>
    <property type="match status" value="5"/>
</dbReference>
<feature type="disulfide bond" evidence="29">
    <location>
        <begin position="514"/>
        <end position="523"/>
    </location>
</feature>
<feature type="disulfide bond" evidence="29">
    <location>
        <begin position="422"/>
        <end position="431"/>
    </location>
</feature>
<feature type="disulfide bond" evidence="29">
    <location>
        <begin position="753"/>
        <end position="762"/>
    </location>
</feature>
<dbReference type="FunFam" id="2.10.25.10:FF:000388">
    <property type="entry name" value="Laminin subunit alpha"/>
    <property type="match status" value="1"/>
</dbReference>
<dbReference type="InterPro" id="IPR008211">
    <property type="entry name" value="Laminin_N"/>
</dbReference>
<feature type="disulfide bond" evidence="29">
    <location>
        <begin position="1920"/>
        <end position="1929"/>
    </location>
</feature>
<evidence type="ECO:0000313" key="38">
    <source>
        <dbReference type="Proteomes" id="UP000009046"/>
    </source>
</evidence>
<dbReference type="GO" id="GO:0009888">
    <property type="term" value="P:tissue development"/>
    <property type="evidence" value="ECO:0007669"/>
    <property type="project" value="TreeGrafter"/>
</dbReference>
<dbReference type="InParanoid" id="A0A1S4MZC6"/>
<dbReference type="FunFam" id="2.10.25.10:FF:000034">
    <property type="entry name" value="Laminin subunit alpha 3"/>
    <property type="match status" value="1"/>
</dbReference>
<keyword evidence="3" id="KW-0272">Extracellular matrix</keyword>
<dbReference type="SMART" id="SM00136">
    <property type="entry name" value="LamNT"/>
    <property type="match status" value="1"/>
</dbReference>
<dbReference type="FunFam" id="2.10.25.10:FF:000454">
    <property type="entry name" value="Laminin subunit alpha 1"/>
    <property type="match status" value="1"/>
</dbReference>
<feature type="disulfide bond" evidence="29">
    <location>
        <begin position="630"/>
        <end position="642"/>
    </location>
</feature>
<reference evidence="37" key="1">
    <citation type="submission" date="2020-05" db="UniProtKB">
        <authorList>
            <consortium name="EnsemblMetazoa"/>
        </authorList>
    </citation>
    <scope>IDENTIFICATION</scope>
    <source>
        <strain evidence="37">USDA</strain>
    </source>
</reference>
<keyword evidence="9 30" id="KW-0175">Coiled coil</keyword>
<feature type="disulfide bond" evidence="29">
    <location>
        <begin position="541"/>
        <end position="558"/>
    </location>
</feature>
<dbReference type="SMART" id="SM00282">
    <property type="entry name" value="LamG"/>
    <property type="match status" value="5"/>
</dbReference>
<feature type="disulfide bond" evidence="29">
    <location>
        <begin position="1484"/>
        <end position="1493"/>
    </location>
</feature>
<evidence type="ECO:0000256" key="28">
    <source>
        <dbReference type="PROSITE-ProRule" id="PRU00122"/>
    </source>
</evidence>
<evidence type="ECO:0000256" key="13">
    <source>
        <dbReference type="ARBA" id="ARBA00065312"/>
    </source>
</evidence>
<feature type="disulfide bond" evidence="29">
    <location>
        <begin position="447"/>
        <end position="459"/>
    </location>
</feature>
<feature type="disulfide bond" evidence="29">
    <location>
        <begin position="2064"/>
        <end position="2073"/>
    </location>
</feature>
<dbReference type="FunFam" id="2.60.120.260:FF:000092">
    <property type="entry name" value="Laminin subunit alpha-3"/>
    <property type="match status" value="1"/>
</dbReference>
<evidence type="ECO:0000256" key="14">
    <source>
        <dbReference type="ARBA" id="ARBA00065595"/>
    </source>
</evidence>
<feature type="domain" description="Laminin EGF-like" evidence="34">
    <location>
        <begin position="1949"/>
        <end position="1995"/>
    </location>
</feature>
<evidence type="ECO:0000256" key="2">
    <source>
        <dbReference type="ARBA" id="ARBA00022525"/>
    </source>
</evidence>
<feature type="domain" description="Laminin EGF-like" evidence="34">
    <location>
        <begin position="402"/>
        <end position="446"/>
    </location>
</feature>
<dbReference type="GO" id="GO:0043259">
    <property type="term" value="C:laminin-10 complex"/>
    <property type="evidence" value="ECO:0007669"/>
    <property type="project" value="UniProtKB-ARBA"/>
</dbReference>
<keyword evidence="12 29" id="KW-0424">Laminin EGF-like domain</keyword>
<protein>
    <recommendedName>
        <fullName evidence="16">Laminin subunit alpha-1</fullName>
    </recommendedName>
    <alternativeName>
        <fullName evidence="24">Laminin A chain</fullName>
    </alternativeName>
    <alternativeName>
        <fullName evidence="20">Laminin B1 chain</fullName>
    </alternativeName>
    <alternativeName>
        <fullName evidence="15">Laminin subunit beta-1</fullName>
    </alternativeName>
    <alternativeName>
        <fullName evidence="22">Laminin-1 subunit alpha</fullName>
    </alternativeName>
    <alternativeName>
        <fullName evidence="18">Laminin-1 subunit beta</fullName>
    </alternativeName>
    <alternativeName>
        <fullName evidence="25">Laminin-10 subunit beta</fullName>
    </alternativeName>
    <alternativeName>
        <fullName evidence="19">Laminin-12 subunit beta</fullName>
    </alternativeName>
    <alternativeName>
        <fullName evidence="26">Laminin-2 subunit beta</fullName>
    </alternativeName>
    <alternativeName>
        <fullName evidence="23">Laminin-3 subunit alpha</fullName>
    </alternativeName>
    <alternativeName>
        <fullName evidence="21">Laminin-6 subunit beta</fullName>
    </alternativeName>
    <alternativeName>
        <fullName evidence="27">Laminin-8 subunit beta</fullName>
    </alternativeName>
    <alternativeName>
        <fullName evidence="17">S-laminin subunit alpha</fullName>
    </alternativeName>
</protein>
<keyword evidence="2" id="KW-0964">Secreted</keyword>
<feature type="disulfide bond" evidence="28">
    <location>
        <begin position="3179"/>
        <end position="3206"/>
    </location>
</feature>
<dbReference type="GO" id="GO:0030054">
    <property type="term" value="C:cell junction"/>
    <property type="evidence" value="ECO:0007669"/>
    <property type="project" value="UniProtKB-ARBA"/>
</dbReference>
<dbReference type="Gene3D" id="2.60.120.260">
    <property type="entry name" value="Galactose-binding domain-like"/>
    <property type="match status" value="1"/>
</dbReference>
<feature type="domain" description="Laminin EGF-like" evidence="34">
    <location>
        <begin position="730"/>
        <end position="782"/>
    </location>
</feature>
<dbReference type="Pfam" id="PF00052">
    <property type="entry name" value="Laminin_B"/>
    <property type="match status" value="1"/>
</dbReference>
<dbReference type="Gene3D" id="2.60.120.200">
    <property type="match status" value="5"/>
</dbReference>
<dbReference type="GO" id="GO:0005606">
    <property type="term" value="C:laminin-1 complex"/>
    <property type="evidence" value="ECO:0007669"/>
    <property type="project" value="UniProtKB-ARBA"/>
</dbReference>
<dbReference type="Pfam" id="PF06008">
    <property type="entry name" value="Laminin_I"/>
    <property type="match status" value="1"/>
</dbReference>
<dbReference type="GO" id="GO:0045995">
    <property type="term" value="P:regulation of embryonic development"/>
    <property type="evidence" value="ECO:0007669"/>
    <property type="project" value="InterPro"/>
</dbReference>
<evidence type="ECO:0000256" key="31">
    <source>
        <dbReference type="SAM" id="MobiDB-lite"/>
    </source>
</evidence>
<evidence type="ECO:0000259" key="36">
    <source>
        <dbReference type="PROSITE" id="PS51117"/>
    </source>
</evidence>
<feature type="disulfide bond" evidence="29">
    <location>
        <begin position="1433"/>
        <end position="1442"/>
    </location>
</feature>
<dbReference type="PROSITE" id="PS50025">
    <property type="entry name" value="LAM_G_DOMAIN"/>
    <property type="match status" value="5"/>
</dbReference>
<dbReference type="SMART" id="SM00181">
    <property type="entry name" value="EGF"/>
    <property type="match status" value="10"/>
</dbReference>
<feature type="compositionally biased region" description="Basic and acidic residues" evidence="31">
    <location>
        <begin position="3263"/>
        <end position="3299"/>
    </location>
</feature>
<evidence type="ECO:0000256" key="24">
    <source>
        <dbReference type="ARBA" id="ARBA00082020"/>
    </source>
</evidence>
<dbReference type="GO" id="GO:0030155">
    <property type="term" value="P:regulation of cell adhesion"/>
    <property type="evidence" value="ECO:0007669"/>
    <property type="project" value="InterPro"/>
</dbReference>
<dbReference type="SMART" id="SM00281">
    <property type="entry name" value="LamB"/>
    <property type="match status" value="1"/>
</dbReference>
<feature type="compositionally biased region" description="Gly residues" evidence="31">
    <location>
        <begin position="3537"/>
        <end position="3553"/>
    </location>
</feature>
<dbReference type="CDD" id="cd00110">
    <property type="entry name" value="LamG"/>
    <property type="match status" value="5"/>
</dbReference>
<keyword evidence="10 29" id="KW-1015">Disulfide bond</keyword>
<feature type="compositionally biased region" description="Basic and acidic residues" evidence="31">
    <location>
        <begin position="3359"/>
        <end position="3375"/>
    </location>
</feature>
<feature type="disulfide bond" evidence="29">
    <location>
        <begin position="1509"/>
        <end position="1521"/>
    </location>
</feature>
<feature type="disulfide bond" evidence="29">
    <location>
        <begin position="2045"/>
        <end position="2062"/>
    </location>
</feature>
<evidence type="ECO:0000256" key="4">
    <source>
        <dbReference type="ARBA" id="ARBA00022553"/>
    </source>
</evidence>
<feature type="disulfide bond" evidence="29">
    <location>
        <begin position="1968"/>
        <end position="1977"/>
    </location>
</feature>
<feature type="domain" description="Laminin EGF-like" evidence="34">
    <location>
        <begin position="585"/>
        <end position="629"/>
    </location>
</feature>
<evidence type="ECO:0000256" key="25">
    <source>
        <dbReference type="ARBA" id="ARBA00082919"/>
    </source>
</evidence>
<feature type="disulfide bond" evidence="29">
    <location>
        <begin position="468"/>
        <end position="477"/>
    </location>
</feature>
<dbReference type="Pfam" id="PF00055">
    <property type="entry name" value="Laminin_N"/>
    <property type="match status" value="1"/>
</dbReference>
<dbReference type="SMART" id="SM01411">
    <property type="entry name" value="Ephrin_rec_like"/>
    <property type="match status" value="4"/>
</dbReference>
<dbReference type="GO" id="GO:0061564">
    <property type="term" value="P:axon development"/>
    <property type="evidence" value="ECO:0007669"/>
    <property type="project" value="UniProtKB-ARBA"/>
</dbReference>
<dbReference type="EMBL" id="AAZO01006524">
    <property type="status" value="NOT_ANNOTATED_CDS"/>
    <property type="molecule type" value="Genomic_DNA"/>
</dbReference>
<evidence type="ECO:0000256" key="12">
    <source>
        <dbReference type="ARBA" id="ARBA00023292"/>
    </source>
</evidence>
<feature type="region of interest" description="Disordered" evidence="31">
    <location>
        <begin position="3462"/>
        <end position="3559"/>
    </location>
</feature>
<evidence type="ECO:0000256" key="6">
    <source>
        <dbReference type="ARBA" id="ARBA00022737"/>
    </source>
</evidence>
<dbReference type="VEuPathDB" id="VectorBase:PHUM537140"/>
<dbReference type="Gene3D" id="2.10.25.10">
    <property type="entry name" value="Laminin"/>
    <property type="match status" value="21"/>
</dbReference>
<dbReference type="Pfam" id="PF02210">
    <property type="entry name" value="Laminin_G_2"/>
    <property type="match status" value="5"/>
</dbReference>
<dbReference type="FunFam" id="2.10.25.10:FF:000090">
    <property type="entry name" value="laminin subunit alpha"/>
    <property type="match status" value="1"/>
</dbReference>
<keyword evidence="11" id="KW-0325">Glycoprotein</keyword>
<dbReference type="PROSITE" id="PS51117">
    <property type="entry name" value="LAMININ_NTER"/>
    <property type="match status" value="1"/>
</dbReference>
<dbReference type="FunFam" id="2.10.25.10:FF:000065">
    <property type="entry name" value="Laminin subunit beta 1"/>
    <property type="match status" value="1"/>
</dbReference>
<feature type="compositionally biased region" description="Acidic residues" evidence="31">
    <location>
        <begin position="3247"/>
        <end position="3256"/>
    </location>
</feature>
<feature type="domain" description="Laminin G" evidence="33">
    <location>
        <begin position="2654"/>
        <end position="2848"/>
    </location>
</feature>
<feature type="disulfide bond" evidence="29">
    <location>
        <begin position="2043"/>
        <end position="2055"/>
    </location>
</feature>
<feature type="coiled-coil region" evidence="30">
    <location>
        <begin position="2278"/>
        <end position="2312"/>
    </location>
</feature>
<feature type="disulfide bond" evidence="29">
    <location>
        <begin position="585"/>
        <end position="597"/>
    </location>
</feature>
<evidence type="ECO:0000256" key="15">
    <source>
        <dbReference type="ARBA" id="ARBA00071083"/>
    </source>
</evidence>
<feature type="disulfide bond" evidence="29">
    <location>
        <begin position="1391"/>
        <end position="1400"/>
    </location>
</feature>
<feature type="domain" description="Laminin EGF-like" evidence="34">
    <location>
        <begin position="1996"/>
        <end position="2042"/>
    </location>
</feature>
<evidence type="ECO:0000256" key="5">
    <source>
        <dbReference type="ARBA" id="ARBA00022729"/>
    </source>
</evidence>
<feature type="domain" description="Laminin EGF-like" evidence="34">
    <location>
        <begin position="539"/>
        <end position="584"/>
    </location>
</feature>
<organism evidence="37 38">
    <name type="scientific">Pediculus humanus subsp. corporis</name>
    <name type="common">Body louse</name>
    <dbReference type="NCBI Taxonomy" id="121224"/>
    <lineage>
        <taxon>Eukaryota</taxon>
        <taxon>Metazoa</taxon>
        <taxon>Ecdysozoa</taxon>
        <taxon>Arthropoda</taxon>
        <taxon>Hexapoda</taxon>
        <taxon>Insecta</taxon>
        <taxon>Pterygota</taxon>
        <taxon>Neoptera</taxon>
        <taxon>Paraneoptera</taxon>
        <taxon>Psocodea</taxon>
        <taxon>Troctomorpha</taxon>
        <taxon>Phthiraptera</taxon>
        <taxon>Anoplura</taxon>
        <taxon>Pediculidae</taxon>
        <taxon>Pediculus</taxon>
    </lineage>
</organism>
<feature type="coiled-coil region" evidence="30">
    <location>
        <begin position="2402"/>
        <end position="2467"/>
    </location>
</feature>
<keyword evidence="5 32" id="KW-0732">Signal</keyword>
<dbReference type="GO" id="GO:0007155">
    <property type="term" value="P:cell adhesion"/>
    <property type="evidence" value="ECO:0007669"/>
    <property type="project" value="UniProtKB-KW"/>
</dbReference>
<evidence type="ECO:0000256" key="16">
    <source>
        <dbReference type="ARBA" id="ARBA00072594"/>
    </source>
</evidence>
<evidence type="ECO:0000256" key="32">
    <source>
        <dbReference type="SAM" id="SignalP"/>
    </source>
</evidence>
<dbReference type="GO" id="GO:0016477">
    <property type="term" value="P:cell migration"/>
    <property type="evidence" value="ECO:0007669"/>
    <property type="project" value="UniProtKB-ARBA"/>
</dbReference>
<dbReference type="GO" id="GO:0071711">
    <property type="term" value="P:basement membrane organization"/>
    <property type="evidence" value="ECO:0007669"/>
    <property type="project" value="UniProtKB-ARBA"/>
</dbReference>
<keyword evidence="38" id="KW-1185">Reference proteome</keyword>
<feature type="disulfide bond" evidence="29">
    <location>
        <begin position="495"/>
        <end position="512"/>
    </location>
</feature>
<feature type="region of interest" description="Disordered" evidence="31">
    <location>
        <begin position="3573"/>
        <end position="3663"/>
    </location>
</feature>
<evidence type="ECO:0000256" key="30">
    <source>
        <dbReference type="SAM" id="Coils"/>
    </source>
</evidence>
<feature type="compositionally biased region" description="Basic residues" evidence="31">
    <location>
        <begin position="3332"/>
        <end position="3347"/>
    </location>
</feature>
<dbReference type="FunFam" id="2.10.25.10:FF:000083">
    <property type="entry name" value="Laminin subunit alpha"/>
    <property type="match status" value="1"/>
</dbReference>
<evidence type="ECO:0000313" key="37">
    <source>
        <dbReference type="EnsemblMetazoa" id="PHUM537140-PA"/>
    </source>
</evidence>
<feature type="domain" description="Laminin G" evidence="33">
    <location>
        <begin position="3036"/>
        <end position="3206"/>
    </location>
</feature>
<sequence length="4043" mass="442317">MRVNKSAFVFSVAWLTISYVSGEVLTPPYFNLADGRKITATATCGEGTPEPELYCKLVGANADRDVNINLIQGQVCDVCDPTRPDKMHPASFAIDGAETWWQSPPLSRSMKLNEVNLTIDFGQAFHVAYVFIRMANSPRPGIWALEKSTDNGLSFTPWQYFADTPSDCETYFGKESLQPITKDDSVICDTQFSKVVPLEGGEIVVSLLNNRPSAKDFFNSTVLQEWTKATNVRLRFLRTKTLLGHLMSVARQDPTVTRRYFYSIKDISIGGRCMCNGHAVTCDNTDPRDTYKLVCSCQHNTCGDQCQTCCPGYQQKAWKQSKANALFVCEQCNCYGHSDECEYSEEVDKQHLSVNIHGQYLGGGVCKNCRHNTEGINCNKCQNGYYRPFGRPLNATNVCERCQCDVYYSTGNCSEGTGQCECRKEYQEPKCDSCSFGYFGYPDCKPCECFQNGTRGYHCEAEGGACPCKPNFGGKFCYQCSEGFYDFPNCLPCSCNSIGSLSDICAIDSGNCTCKNNFGGQNCDACKNGYYNYPECIYCSCDAHGTLEEVCDKDTGKCLCKEGFGGAKCDQCIPGYYGYPDCKPCNCSETGSALTTCDATGKCSCLFNFAGRICDQCSPGYYQYPDCLSCECDHHGSIGVSCDHSGKCRCKNNFASDKCNECKEGFYNFPACEDCNCDPSGIIAGFAGCGSVPPGELCKCKPRVEGRICNECRPLYWNLKQWNPDGCEDCNCHIPGVLGGIGECDLHTGQCICKPGVESRRCDTCKDGYYGLNGDDLFGCTDCGCDVGGAIDRFCDKETGQCICQPRVTGRDCKQPHQAHYFPTLYSQLQFEAEDSHTPSGSPVRYDYSEHFFPNYSWKGYAIFSHLQGEIIHDIFINKPSLYRMILKYVNPTNKTITGTIKIVPENVNEVPQTFYVQLKPSKEPTLVTVSGPAGGIPSPLVMNPGQWAVHISIAKTIFLDYFVLLPAAFYEATILEERVDVPCTINGPSICRHYDYPELDFDTANGEEGYKPDDDLREPIQQHYKDFKHLSTIQKELLPILTSNQSALGLDINISKPGKHVLVVNYVTPENEWKTSKVSIETSTSSLKNKGVVELSPCIYDYICRQVSTDKLGRIAIYDFDTNFVGLTLRVNPDDNSTSVIQSVVAVPVEDWSLDYVRPKSVCIKKDRECLPTTFPIAPESTKFEFEQEYPELISNQSPNEFFDNNTAMIYLNESQSNIEIRGSVPAPGPYVFVVHYFQPYHPEFVGNVLVQNGQIYDSKLSLTHCPGNAGCRSVIEQLDGNNQFLLNENFVLSLQKPDNKSLWLDYVLAIPADQFSGALLEEEAIDQTTAFISQCGNNHFDIGTNTSGFCRDSVFSLTTQYYDGALKCECHYQGSLSFECEQFGGQCQCKENIIGRRCDLCKSGYFGFPNCRACSCPAPSTCHNETGECICPPKVTGLNCDQCEPKTFGYDVNYGCEDCNCHPDGVQNNNLQCDLYTGICDCKNNIRGRTCDRCKAGHYAFPTCVECACDHRGTTEDICDERTSSCYCKSNVYGLACDLCKEGTFHIDERNPNGCTKCFCFGKTTRCSSSNLYRTLVINALDSYQVAAVATTSSSVDVILVDSDEPESDLENKVVYFVLPPSYLGNRLTSYGGFLNYTISFATRPFGDSVNGADVILHGADIYLLHFALERPTEATPFSSYVEILESNFQVMTGLPATREQLMQVLGNLSGVFIRATYGSYRINPRLEEASLEIASRDFHPDAMHALSVEQCHCPPNYQGLSCEECAPGFYRAQGGPFGGYCVPCQCNGHADTCDKVTGKCIDCKHNTYGDHCESCNVGYHGNATIGSPFDCLICACPLPIPSNNFATSCDVSDDGEHISCNCLPGYFGARCETCSAGYYGQPELQGSDSCKKCNCSGNINLDDPSSCDSVTGECLRCLNNTFGAACNLCAPGFYGDAVDLKNCQKCDCDVCGTYNCESYTGQCICRDNVVGERCDRCASDHFGFNRCQGCYACNCGIASEYSHCDMETGQCKCQPGVTGRTCDVCAPGFWNYSSEGCISCGCNTEYSVGVGCNPVTGQCECLPGVIGDRCDQCPHRWVLIPDRGCFECNSCTHDLLDTTDHLRNLIDPVMTEFETVADGYFTTQRLRYFNDTANNLSVEVSNLDPTKLQVAPVLKELDSLEADLKNIYRRAEFAKERGEKSAVEGEDVRVKTLDAEDLIRQVTDESGNAVLEVANLANSLDKGRGPHVESAVSESIKLLQDIQDRILDPYYEKAEYEIGNATFTRDKMRNFTIPITNQSKELEKLRKAIQDFDDRLEDLKNHTESAQETSDKSILLNKINKDEKLSSKVNTIKNMTKDSNETVANAKILLKNATDALDDARSATAELYREKNRGNEAKDRLNATLLSESSDLSDLLNPVETAKVKAEELFERAKELNESFAESRKSSGLGVEAARAYATIADDIIDAEKSVEKANELADSAIEQAQGIGETTETAKNLSQSLLEQAMKALQQVESDLHPQFLTAKNEVQEIEDQNAFAASQNDNIVKELTTISNETNLKTASSRAMKESDLANSTAQNTLANIKVITDKVPDEVVQAKQLPKDIGAINHEVSQAQSQLARVNSILPDINQLMTNLKDTQEKLKGKEMDIDKQIDRLKRQVAEARDLASRVNVGITFQPNTFVEVKNPEDLAKQSTSTKVSAYFKSDKPNGALLYLGNEIGTNRKLKRAHTDDFLSVELENGHPAVVVDLGSGPHRINSDMNVTLGKWYQFVVERTGKHVKMTINEESDDGKEIKHVKEEVIPGAATILNLDPEESKIYVGGHPASAKIQSAVKYSSFDGQMENLVIGETPVSLWNFKDAEYTQGAQGRDKLINLSPSTGYRFNGNGYAVLDSRSYRMDTRSVVSMKFKTTANEGLLFLVGKGRYFLSLEIKNGKVVYQYNLGGGTAIFTTDDTFNDNKWHLIEATRQDQDGVLKVDDIERYKTNADGPGKYLHISDHMYFGGYPGKHHYDSVTNMDFDGCIDHVNVDSTAVDLSKHVIAFGVLPACPVQFSSMVSLKEGQNAYIKYPNASANNLIDVSLRFKTQAQSGIILLTNTRDGSDPFSLFLLNGELVVMSQGSILMSSDSPHYDDDQWHTVTATHDNDGLKLTVDDYETFSNPAVSNPPSFKFGSLLVGGVPASNVVSLSKVGTSSPFVGCIADVTFNGILINFANSSDYNGVNIGRCSEADEDEAAIVPHTAPFIPTEDEVLDKMPKFPHSPSFGKDFDDDDDDDDGESRKKHKEIDETFGRGRGREGLEGKARGRGKWRDGEGKGKEGDTDGDFIGGNEEETGGRGRGIMTGSDKEISTGKGRGKMGGKGRGRGKGKSKAEGQDGFFMPDEKETNIISGKDRGIIDGRQPGSFGGRGSDTDDEFRLGSVDGKGTGTIGGKEGEFGTGSGREDDMMGSRGKGSGTVIGGAEGGMTDGDESSWSEGRGNGTVYGGEGGTGWTGGRGEGGTGWTGGRGDGTVFGEGGTGWSGGRGNGTVFGGEGGTGWSGGRGDGTVFGGEDGSIDGRGRGWSGGRGNGTVFGGEDGFIDGKGILEGETFEGKEGDMIEGRRKGDFVPGKGREGAWGKEEDFDKQRKSDLDRDRDVENELDGKLDKSSESGKEIDGEINGRGGQGEKTGDKGKKHKKLLPTPKPTPMGLCALPLDPASDPNASFQNGFRFGTQNGSRIEFASLPGRNKNTFDYSLEFKTHYPDGLLFYASDKGHIDFAALYIKGGKLFFGFNCGSGAALITSPDSFDDGNWHSVRITRENTVGHLIVDGQNPIIGESSGNTKTLNVISPYYLGGFDPAIIESAKHNIQVRRSLNQSFAGCVRKFQANNKEVKPSVKRGVVPCSDHTEPGIFFASGGGFVRAVDSFRVGTNIEIKMQIKPRSTSGVLLAVHGKKDYLFLQMVNGVIEFTVDNGRGPFTSAYKPGDEYFFCDGRWHFIHAVQAKNVIVLSVDSFSVEPGIGTPGSTVTDTKHPLYLGGAGPRGHKLRGNLTSHQYVGCMKEVLINSNPLKINTHRAIGNVTVSACPTI</sequence>
<feature type="domain" description="Laminin G" evidence="33">
    <location>
        <begin position="3865"/>
        <end position="4040"/>
    </location>
</feature>
<feature type="disulfide bond" evidence="29">
    <location>
        <begin position="1511"/>
        <end position="1528"/>
    </location>
</feature>
<feature type="compositionally biased region" description="Gly residues" evidence="31">
    <location>
        <begin position="3400"/>
        <end position="3418"/>
    </location>
</feature>
<feature type="domain" description="Laminin G" evidence="33">
    <location>
        <begin position="3684"/>
        <end position="3859"/>
    </location>
</feature>
<feature type="domain" description="Laminin EGF-like" evidence="34">
    <location>
        <begin position="1461"/>
        <end position="1508"/>
    </location>
</feature>
<feature type="domain" description="Laminin EGF-like" evidence="34">
    <location>
        <begin position="447"/>
        <end position="492"/>
    </location>
</feature>
<dbReference type="FunFam" id="2.10.25.10:FF:000069">
    <property type="entry name" value="Laminin subunit alpha 1"/>
    <property type="match status" value="1"/>
</dbReference>
<feature type="domain" description="Laminin EGF-like" evidence="34">
    <location>
        <begin position="493"/>
        <end position="538"/>
    </location>
</feature>
<evidence type="ECO:0000259" key="35">
    <source>
        <dbReference type="PROSITE" id="PS51115"/>
    </source>
</evidence>
<dbReference type="CDD" id="cd00055">
    <property type="entry name" value="EGF_Lam"/>
    <property type="match status" value="22"/>
</dbReference>
<feature type="domain" description="Laminin G" evidence="33">
    <location>
        <begin position="2860"/>
        <end position="3029"/>
    </location>
</feature>